<evidence type="ECO:0000313" key="10">
    <source>
        <dbReference type="EMBL" id="KAK4186211.1"/>
    </source>
</evidence>
<gene>
    <name evidence="10" type="ORF">QBC35DRAFT_501904</name>
</gene>
<evidence type="ECO:0000256" key="6">
    <source>
        <dbReference type="ARBA" id="ARBA00048233"/>
    </source>
</evidence>
<evidence type="ECO:0000256" key="7">
    <source>
        <dbReference type="ARBA" id="ARBA00048881"/>
    </source>
</evidence>
<dbReference type="Pfam" id="PF00264">
    <property type="entry name" value="Tyrosinase"/>
    <property type="match status" value="1"/>
</dbReference>
<sequence length="601" mass="67354">MVYGKKLLIGFEPGAWMETGIRCSVHHVLSIRQSLPLPLTSYHHRLSKNTHCISQKTTADMVADLEIPGVSLRKDIEHLTPQELDLLVTAFQHIMYTLPPTDDNSFFKIAGYHGMPFRGAGWGNPNWWGGYCNHGNILFPTWHRAYLHRLEEALRSAPGCENVSMAYWNETKTDLAPDEDGNSQKVFSGVPPAAFLNRTHTFQDGRTIPNPLFSFKLSKSIVDNTTPADANGNYSKPIHYETVRYPFSGLVGKADIDATEVHNQTWKDLGEQETDKILCDNVFRWLNKQEFKNSQGKTIYAGVGKKFQDCLDAPNYTVFSNTTSAKAWNDDHMDEMGFKSVVPLESPHNSIHLAVGGFELPDQGSRNVIEGANGDMGENDTASFDPIFFFHHCFIDYVFWQWQERHGATEKLDKEYARDVPTDKYPGTNSMDSQGPTPGVPGNVWLTLDSALDPFYRKEGEQKIPLTSRDVTNIVNLGYQYPPTHVPEKKLLPHPAAPVLRVSGANRAAIRGSFVISTWARTEPGQPDRLVDVEPILSRWHVSGCANCQTHLDAGTHIALRGVTAESARETEFYAMLHTRDNMKGVEHKTMKFVVGGNADH</sequence>
<dbReference type="Gene3D" id="1.10.1280.10">
    <property type="entry name" value="Di-copper center containing domain from catechol oxidase"/>
    <property type="match status" value="1"/>
</dbReference>
<evidence type="ECO:0000256" key="5">
    <source>
        <dbReference type="ARBA" id="ARBA00023101"/>
    </source>
</evidence>
<dbReference type="GO" id="GO:0004503">
    <property type="term" value="F:tyrosinase activity"/>
    <property type="evidence" value="ECO:0007669"/>
    <property type="project" value="UniProtKB-EC"/>
</dbReference>
<keyword evidence="3" id="KW-0479">Metal-binding</keyword>
<comment type="catalytic activity">
    <reaction evidence="6">
        <text>2 L-dopa + O2 = 2 L-dopaquinone + 2 H2O</text>
        <dbReference type="Rhea" id="RHEA:34287"/>
        <dbReference type="ChEBI" id="CHEBI:15377"/>
        <dbReference type="ChEBI" id="CHEBI:15379"/>
        <dbReference type="ChEBI" id="CHEBI:57504"/>
        <dbReference type="ChEBI" id="CHEBI:57924"/>
        <dbReference type="EC" id="1.14.18.1"/>
    </reaction>
</comment>
<dbReference type="EMBL" id="MU864429">
    <property type="protein sequence ID" value="KAK4186211.1"/>
    <property type="molecule type" value="Genomic_DNA"/>
</dbReference>
<dbReference type="GO" id="GO:0046872">
    <property type="term" value="F:metal ion binding"/>
    <property type="evidence" value="ECO:0007669"/>
    <property type="project" value="UniProtKB-KW"/>
</dbReference>
<protein>
    <recommendedName>
        <fullName evidence="2">tyrosinase</fullName>
        <ecNumber evidence="2">1.14.18.1</ecNumber>
    </recommendedName>
</protein>
<evidence type="ECO:0000313" key="11">
    <source>
        <dbReference type="Proteomes" id="UP001302126"/>
    </source>
</evidence>
<keyword evidence="11" id="KW-1185">Reference proteome</keyword>
<comment type="catalytic activity">
    <reaction evidence="7">
        <text>L-tyrosine + O2 = L-dopaquinone + H2O</text>
        <dbReference type="Rhea" id="RHEA:18117"/>
        <dbReference type="ChEBI" id="CHEBI:15377"/>
        <dbReference type="ChEBI" id="CHEBI:15379"/>
        <dbReference type="ChEBI" id="CHEBI:57924"/>
        <dbReference type="ChEBI" id="CHEBI:58315"/>
        <dbReference type="EC" id="1.14.18.1"/>
    </reaction>
</comment>
<dbReference type="SUPFAM" id="SSF48056">
    <property type="entry name" value="Di-copper centre-containing domain"/>
    <property type="match status" value="1"/>
</dbReference>
<proteinExistence type="inferred from homology"/>
<dbReference type="PANTHER" id="PTHR11474">
    <property type="entry name" value="TYROSINASE FAMILY MEMBER"/>
    <property type="match status" value="1"/>
</dbReference>
<reference evidence="10" key="1">
    <citation type="journal article" date="2023" name="Mol. Phylogenet. Evol.">
        <title>Genome-scale phylogeny and comparative genomics of the fungal order Sordariales.</title>
        <authorList>
            <person name="Hensen N."/>
            <person name="Bonometti L."/>
            <person name="Westerberg I."/>
            <person name="Brannstrom I.O."/>
            <person name="Guillou S."/>
            <person name="Cros-Aarteil S."/>
            <person name="Calhoun S."/>
            <person name="Haridas S."/>
            <person name="Kuo A."/>
            <person name="Mondo S."/>
            <person name="Pangilinan J."/>
            <person name="Riley R."/>
            <person name="LaButti K."/>
            <person name="Andreopoulos B."/>
            <person name="Lipzen A."/>
            <person name="Chen C."/>
            <person name="Yan M."/>
            <person name="Daum C."/>
            <person name="Ng V."/>
            <person name="Clum A."/>
            <person name="Steindorff A."/>
            <person name="Ohm R.A."/>
            <person name="Martin F."/>
            <person name="Silar P."/>
            <person name="Natvig D.O."/>
            <person name="Lalanne C."/>
            <person name="Gautier V."/>
            <person name="Ament-Velasquez S.L."/>
            <person name="Kruys A."/>
            <person name="Hutchinson M.I."/>
            <person name="Powell A.J."/>
            <person name="Barry K."/>
            <person name="Miller A.N."/>
            <person name="Grigoriev I.V."/>
            <person name="Debuchy R."/>
            <person name="Gladieux P."/>
            <person name="Hiltunen Thoren M."/>
            <person name="Johannesson H."/>
        </authorList>
    </citation>
    <scope>NUCLEOTIDE SEQUENCE</scope>
    <source>
        <strain evidence="10">PSN309</strain>
    </source>
</reference>
<dbReference type="PANTHER" id="PTHR11474:SF76">
    <property type="entry name" value="SHKT DOMAIN-CONTAINING PROTEIN"/>
    <property type="match status" value="1"/>
</dbReference>
<evidence type="ECO:0000256" key="1">
    <source>
        <dbReference type="ARBA" id="ARBA00009928"/>
    </source>
</evidence>
<keyword evidence="5" id="KW-0470">Melanin biosynthesis</keyword>
<dbReference type="EC" id="1.14.18.1" evidence="2"/>
<dbReference type="GO" id="GO:0042438">
    <property type="term" value="P:melanin biosynthetic process"/>
    <property type="evidence" value="ECO:0007669"/>
    <property type="project" value="UniProtKB-KW"/>
</dbReference>
<dbReference type="InterPro" id="IPR002227">
    <property type="entry name" value="Tyrosinase_Cu-bd"/>
</dbReference>
<comment type="caution">
    <text evidence="10">The sequence shown here is derived from an EMBL/GenBank/DDBJ whole genome shotgun (WGS) entry which is preliminary data.</text>
</comment>
<reference evidence="10" key="2">
    <citation type="submission" date="2023-05" db="EMBL/GenBank/DDBJ databases">
        <authorList>
            <consortium name="Lawrence Berkeley National Laboratory"/>
            <person name="Steindorff A."/>
            <person name="Hensen N."/>
            <person name="Bonometti L."/>
            <person name="Westerberg I."/>
            <person name="Brannstrom I.O."/>
            <person name="Guillou S."/>
            <person name="Cros-Aarteil S."/>
            <person name="Calhoun S."/>
            <person name="Haridas S."/>
            <person name="Kuo A."/>
            <person name="Mondo S."/>
            <person name="Pangilinan J."/>
            <person name="Riley R."/>
            <person name="Labutti K."/>
            <person name="Andreopoulos B."/>
            <person name="Lipzen A."/>
            <person name="Chen C."/>
            <person name="Yanf M."/>
            <person name="Daum C."/>
            <person name="Ng V."/>
            <person name="Clum A."/>
            <person name="Ohm R."/>
            <person name="Martin F."/>
            <person name="Silar P."/>
            <person name="Natvig D."/>
            <person name="Lalanne C."/>
            <person name="Gautier V."/>
            <person name="Ament-Velasquez S.L."/>
            <person name="Kruys A."/>
            <person name="Hutchinson M.I."/>
            <person name="Powell A.J."/>
            <person name="Barry K."/>
            <person name="Miller A.N."/>
            <person name="Grigoriev I.V."/>
            <person name="Debuchy R."/>
            <person name="Gladieux P."/>
            <person name="Thoren M.H."/>
            <person name="Johannesson H."/>
        </authorList>
    </citation>
    <scope>NUCLEOTIDE SEQUENCE</scope>
    <source>
        <strain evidence="10">PSN309</strain>
    </source>
</reference>
<dbReference type="PROSITE" id="PS00498">
    <property type="entry name" value="TYROSINASE_2"/>
    <property type="match status" value="1"/>
</dbReference>
<dbReference type="PRINTS" id="PR00092">
    <property type="entry name" value="TYROSINASE"/>
</dbReference>
<comment type="similarity">
    <text evidence="1">Belongs to the tyrosinase family.</text>
</comment>
<evidence type="ECO:0000256" key="4">
    <source>
        <dbReference type="ARBA" id="ARBA00023008"/>
    </source>
</evidence>
<accession>A0AAN6WRN0</accession>
<feature type="domain" description="Tyrosinase copper-binding" evidence="8">
    <location>
        <begin position="134"/>
        <end position="151"/>
    </location>
</feature>
<dbReference type="AlphaFoldDB" id="A0AAN6WRN0"/>
<dbReference type="PROSITE" id="PS00497">
    <property type="entry name" value="TYROSINASE_1"/>
    <property type="match status" value="1"/>
</dbReference>
<dbReference type="Proteomes" id="UP001302126">
    <property type="component" value="Unassembled WGS sequence"/>
</dbReference>
<dbReference type="InterPro" id="IPR050316">
    <property type="entry name" value="Tyrosinase/Hemocyanin"/>
</dbReference>
<name>A0AAN6WRN0_9PEZI</name>
<evidence type="ECO:0000259" key="8">
    <source>
        <dbReference type="PROSITE" id="PS00497"/>
    </source>
</evidence>
<evidence type="ECO:0000256" key="3">
    <source>
        <dbReference type="ARBA" id="ARBA00022723"/>
    </source>
</evidence>
<keyword evidence="4" id="KW-0186">Copper</keyword>
<dbReference type="InterPro" id="IPR008922">
    <property type="entry name" value="Di-copper_centre_dom_sf"/>
</dbReference>
<feature type="domain" description="Tyrosinase copper-binding" evidence="9">
    <location>
        <begin position="385"/>
        <end position="396"/>
    </location>
</feature>
<evidence type="ECO:0000256" key="2">
    <source>
        <dbReference type="ARBA" id="ARBA00011906"/>
    </source>
</evidence>
<organism evidence="10 11">
    <name type="scientific">Podospora australis</name>
    <dbReference type="NCBI Taxonomy" id="1536484"/>
    <lineage>
        <taxon>Eukaryota</taxon>
        <taxon>Fungi</taxon>
        <taxon>Dikarya</taxon>
        <taxon>Ascomycota</taxon>
        <taxon>Pezizomycotina</taxon>
        <taxon>Sordariomycetes</taxon>
        <taxon>Sordariomycetidae</taxon>
        <taxon>Sordariales</taxon>
        <taxon>Podosporaceae</taxon>
        <taxon>Podospora</taxon>
    </lineage>
</organism>
<evidence type="ECO:0000259" key="9">
    <source>
        <dbReference type="PROSITE" id="PS00498"/>
    </source>
</evidence>